<evidence type="ECO:0000256" key="5">
    <source>
        <dbReference type="ARBA" id="ARBA00022741"/>
    </source>
</evidence>
<organism evidence="14 15">
    <name type="scientific">Rossellomorea aquimaris</name>
    <dbReference type="NCBI Taxonomy" id="189382"/>
    <lineage>
        <taxon>Bacteria</taxon>
        <taxon>Bacillati</taxon>
        <taxon>Bacillota</taxon>
        <taxon>Bacilli</taxon>
        <taxon>Bacillales</taxon>
        <taxon>Bacillaceae</taxon>
        <taxon>Rossellomorea</taxon>
    </lineage>
</organism>
<accession>A0A1J6WSC6</accession>
<comment type="subunit">
    <text evidence="12">Monomer and homodimer.</text>
</comment>
<feature type="binding site" evidence="12">
    <location>
        <position position="27"/>
    </location>
    <ligand>
        <name>[4Fe-4S] cluster</name>
        <dbReference type="ChEBI" id="CHEBI:49883"/>
        <label>1</label>
        <note>4Fe-4S-S-AdoMet</note>
    </ligand>
</feature>
<keyword evidence="7 12" id="KW-0411">Iron-sulfur</keyword>
<dbReference type="Pfam" id="PF06463">
    <property type="entry name" value="Mob_synth_C"/>
    <property type="match status" value="1"/>
</dbReference>
<dbReference type="OrthoDB" id="9763993at2"/>
<dbReference type="AlphaFoldDB" id="A0A1J6WSC6"/>
<dbReference type="GO" id="GO:0061798">
    <property type="term" value="F:GTP 3',8'-cyclase activity"/>
    <property type="evidence" value="ECO:0007669"/>
    <property type="project" value="UniProtKB-UniRule"/>
</dbReference>
<feature type="binding site" evidence="12">
    <location>
        <position position="162"/>
    </location>
    <ligand>
        <name>GTP</name>
        <dbReference type="ChEBI" id="CHEBI:37565"/>
    </ligand>
</feature>
<feature type="binding site" evidence="12">
    <location>
        <position position="260"/>
    </location>
    <ligand>
        <name>[4Fe-4S] cluster</name>
        <dbReference type="ChEBI" id="CHEBI:49883"/>
        <label>2</label>
        <note>4Fe-4S-substrate</note>
    </ligand>
</feature>
<comment type="cofactor">
    <cofactor evidence="12">
        <name>[4Fe-4S] cluster</name>
        <dbReference type="ChEBI" id="CHEBI:49883"/>
    </cofactor>
    <text evidence="12">Binds 2 [4Fe-4S] clusters. Binds 1 [4Fe-4S] cluster coordinated with 3 cysteines and an exchangeable S-adenosyl-L-methionine and 1 [4Fe-4S] cluster coordinated with 3 cysteines and the GTP-derived substrate.</text>
</comment>
<evidence type="ECO:0000256" key="6">
    <source>
        <dbReference type="ARBA" id="ARBA00023004"/>
    </source>
</evidence>
<dbReference type="InterPro" id="IPR050105">
    <property type="entry name" value="MoCo_biosynth_MoaA/MoaC"/>
</dbReference>
<sequence>MKNVLDTRRRPLRDLRISVTDRCNFRCSYCMPKEIFGADYPFMKQDEILSFEEIVRLAELFAEYGVEKIRLTGGEPLLRRDLPVLVKRLSAIDGIKYVTLTTNGVFLAKYAKALKEAGLCRVNVSLDSLDDEVFKKINNMNTSVSAVLKGIFSAIDTGLEVKVNMVVKKGLNDQEVLSMVRFFKEENITLRFIEYMDVGCTNGWNFKDVVSKKQLFDMIQEQYQLEPVKQDFFGEVAKRYRHKGTDTEIGFISSVTETFCGSCTRARLSTDGKLYTCLFASEGFDLRDMLRSGASDGELAAAIQSIWEKRDDRYSEVRTEESRKNRKIEMSYIGG</sequence>
<dbReference type="EMBL" id="MINN01000128">
    <property type="protein sequence ID" value="OIU68737.1"/>
    <property type="molecule type" value="Genomic_DNA"/>
</dbReference>
<dbReference type="GO" id="GO:0006777">
    <property type="term" value="P:Mo-molybdopterin cofactor biosynthetic process"/>
    <property type="evidence" value="ECO:0007669"/>
    <property type="project" value="UniProtKB-UniRule"/>
</dbReference>
<evidence type="ECO:0000313" key="14">
    <source>
        <dbReference type="EMBL" id="OIU68737.1"/>
    </source>
</evidence>
<evidence type="ECO:0000256" key="10">
    <source>
        <dbReference type="ARBA" id="ARBA00023239"/>
    </source>
</evidence>
<dbReference type="UniPathway" id="UPA00344"/>
<comment type="similarity">
    <text evidence="12">Belongs to the radical SAM superfamily. MoaA family.</text>
</comment>
<dbReference type="InterPro" id="IPR006638">
    <property type="entry name" value="Elp3/MiaA/NifB-like_rSAM"/>
</dbReference>
<dbReference type="PANTHER" id="PTHR22960:SF0">
    <property type="entry name" value="MOLYBDENUM COFACTOR BIOSYNTHESIS PROTEIN 1"/>
    <property type="match status" value="1"/>
</dbReference>
<feature type="binding site" evidence="12">
    <location>
        <position position="30"/>
    </location>
    <ligand>
        <name>[4Fe-4S] cluster</name>
        <dbReference type="ChEBI" id="CHEBI:49883"/>
        <label>1</label>
        <note>4Fe-4S-S-AdoMet</note>
    </ligand>
</feature>
<comment type="pathway">
    <text evidence="12">Cofactor biosynthesis; molybdopterin biosynthesis.</text>
</comment>
<dbReference type="CDD" id="cd21117">
    <property type="entry name" value="Twitch_MoaA"/>
    <property type="match status" value="1"/>
</dbReference>
<protein>
    <recommendedName>
        <fullName evidence="1 12">GTP 3',8-cyclase</fullName>
        <ecNumber evidence="1 12">4.1.99.22</ecNumber>
    </recommendedName>
    <alternativeName>
        <fullName evidence="12">Molybdenum cofactor biosynthesis protein A</fullName>
    </alternativeName>
</protein>
<evidence type="ECO:0000256" key="1">
    <source>
        <dbReference type="ARBA" id="ARBA00012167"/>
    </source>
</evidence>
<keyword evidence="2 12" id="KW-0004">4Fe-4S</keyword>
<evidence type="ECO:0000256" key="12">
    <source>
        <dbReference type="HAMAP-Rule" id="MF_01225"/>
    </source>
</evidence>
<dbReference type="InterPro" id="IPR007197">
    <property type="entry name" value="rSAM"/>
</dbReference>
<dbReference type="SFLD" id="SFLDS00029">
    <property type="entry name" value="Radical_SAM"/>
    <property type="match status" value="1"/>
</dbReference>
<dbReference type="SMART" id="SM00729">
    <property type="entry name" value="Elp3"/>
    <property type="match status" value="1"/>
</dbReference>
<dbReference type="InterPro" id="IPR000385">
    <property type="entry name" value="MoaA_NifB_PqqE_Fe-S-bd_CS"/>
</dbReference>
<keyword evidence="3 12" id="KW-0949">S-adenosyl-L-methionine</keyword>
<dbReference type="NCBIfam" id="TIGR02666">
    <property type="entry name" value="moaA"/>
    <property type="match status" value="1"/>
</dbReference>
<dbReference type="PANTHER" id="PTHR22960">
    <property type="entry name" value="MOLYBDOPTERIN COFACTOR SYNTHESIS PROTEIN A"/>
    <property type="match status" value="1"/>
</dbReference>
<name>A0A1J6WSC6_9BACI</name>
<dbReference type="GO" id="GO:0061799">
    <property type="term" value="F:cyclic pyranopterin monophosphate synthase activity"/>
    <property type="evidence" value="ECO:0007669"/>
    <property type="project" value="TreeGrafter"/>
</dbReference>
<keyword evidence="5 12" id="KW-0547">Nucleotide-binding</keyword>
<proteinExistence type="inferred from homology"/>
<dbReference type="PROSITE" id="PS51918">
    <property type="entry name" value="RADICAL_SAM"/>
    <property type="match status" value="1"/>
</dbReference>
<dbReference type="Gene3D" id="3.20.20.70">
    <property type="entry name" value="Aldolase class I"/>
    <property type="match status" value="1"/>
</dbReference>
<feature type="binding site" evidence="12">
    <location>
        <position position="101"/>
    </location>
    <ligand>
        <name>GTP</name>
        <dbReference type="ChEBI" id="CHEBI:37565"/>
    </ligand>
</feature>
<dbReference type="InterPro" id="IPR058240">
    <property type="entry name" value="rSAM_sf"/>
</dbReference>
<dbReference type="PROSITE" id="PS01305">
    <property type="entry name" value="MOAA_NIFB_PQQE"/>
    <property type="match status" value="1"/>
</dbReference>
<keyword evidence="4 12" id="KW-0479">Metal-binding</keyword>
<keyword evidence="15" id="KW-1185">Reference proteome</keyword>
<dbReference type="GO" id="GO:0051539">
    <property type="term" value="F:4 iron, 4 sulfur cluster binding"/>
    <property type="evidence" value="ECO:0007669"/>
    <property type="project" value="UniProtKB-UniRule"/>
</dbReference>
<dbReference type="GO" id="GO:0005525">
    <property type="term" value="F:GTP binding"/>
    <property type="evidence" value="ECO:0007669"/>
    <property type="project" value="UniProtKB-UniRule"/>
</dbReference>
<dbReference type="SFLD" id="SFLDG01067">
    <property type="entry name" value="SPASM/twitch_domain_containing"/>
    <property type="match status" value="1"/>
</dbReference>
<comment type="function">
    <text evidence="12">Catalyzes the cyclization of GTP to (8S)-3',8-cyclo-7,8-dihydroguanosine 5'-triphosphate.</text>
</comment>
<keyword evidence="9 12" id="KW-0501">Molybdenum cofactor biosynthesis</keyword>
<feature type="binding site" evidence="12">
    <location>
        <position position="196"/>
    </location>
    <ligand>
        <name>S-adenosyl-L-methionine</name>
        <dbReference type="ChEBI" id="CHEBI:59789"/>
    </ligand>
</feature>
<feature type="binding site" evidence="12">
    <location>
        <position position="29"/>
    </location>
    <ligand>
        <name>S-adenosyl-L-methionine</name>
        <dbReference type="ChEBI" id="CHEBI:59789"/>
    </ligand>
</feature>
<dbReference type="SUPFAM" id="SSF102114">
    <property type="entry name" value="Radical SAM enzymes"/>
    <property type="match status" value="1"/>
</dbReference>
<feature type="binding site" evidence="12">
    <location>
        <position position="125"/>
    </location>
    <ligand>
        <name>S-adenosyl-L-methionine</name>
        <dbReference type="ChEBI" id="CHEBI:59789"/>
    </ligand>
</feature>
<feature type="binding site" evidence="12">
    <location>
        <begin position="265"/>
        <end position="267"/>
    </location>
    <ligand>
        <name>GTP</name>
        <dbReference type="ChEBI" id="CHEBI:37565"/>
    </ligand>
</feature>
<evidence type="ECO:0000256" key="8">
    <source>
        <dbReference type="ARBA" id="ARBA00023134"/>
    </source>
</evidence>
<dbReference type="InterPro" id="IPR040064">
    <property type="entry name" value="MoaA-like"/>
</dbReference>
<comment type="catalytic activity">
    <reaction evidence="11 12">
        <text>GTP + AH2 + S-adenosyl-L-methionine = (8S)-3',8-cyclo-7,8-dihydroguanosine 5'-triphosphate + 5'-deoxyadenosine + L-methionine + A + H(+)</text>
        <dbReference type="Rhea" id="RHEA:49576"/>
        <dbReference type="ChEBI" id="CHEBI:13193"/>
        <dbReference type="ChEBI" id="CHEBI:15378"/>
        <dbReference type="ChEBI" id="CHEBI:17319"/>
        <dbReference type="ChEBI" id="CHEBI:17499"/>
        <dbReference type="ChEBI" id="CHEBI:37565"/>
        <dbReference type="ChEBI" id="CHEBI:57844"/>
        <dbReference type="ChEBI" id="CHEBI:59789"/>
        <dbReference type="ChEBI" id="CHEBI:131766"/>
        <dbReference type="EC" id="4.1.99.22"/>
    </reaction>
</comment>
<evidence type="ECO:0000256" key="3">
    <source>
        <dbReference type="ARBA" id="ARBA00022691"/>
    </source>
</evidence>
<dbReference type="GO" id="GO:0046872">
    <property type="term" value="F:metal ion binding"/>
    <property type="evidence" value="ECO:0007669"/>
    <property type="project" value="UniProtKB-KW"/>
</dbReference>
<gene>
    <name evidence="12" type="primary">moaA</name>
    <name evidence="14" type="ORF">BHE18_17635</name>
</gene>
<keyword evidence="10 12" id="KW-0456">Lyase</keyword>
<evidence type="ECO:0000259" key="13">
    <source>
        <dbReference type="PROSITE" id="PS51918"/>
    </source>
</evidence>
<dbReference type="GO" id="GO:1904047">
    <property type="term" value="F:S-adenosyl-L-methionine binding"/>
    <property type="evidence" value="ECO:0007669"/>
    <property type="project" value="UniProtKB-UniRule"/>
</dbReference>
<feature type="binding site" evidence="12">
    <location>
        <position position="74"/>
    </location>
    <ligand>
        <name>S-adenosyl-L-methionine</name>
        <dbReference type="ChEBI" id="CHEBI:59789"/>
    </ligand>
</feature>
<dbReference type="InterPro" id="IPR013785">
    <property type="entry name" value="Aldolase_TIM"/>
</dbReference>
<dbReference type="InterPro" id="IPR013483">
    <property type="entry name" value="MoaA"/>
</dbReference>
<dbReference type="CDD" id="cd01335">
    <property type="entry name" value="Radical_SAM"/>
    <property type="match status" value="1"/>
</dbReference>
<dbReference type="EC" id="4.1.99.22" evidence="1 12"/>
<feature type="binding site" evidence="12">
    <location>
        <position position="16"/>
    </location>
    <ligand>
        <name>GTP</name>
        <dbReference type="ChEBI" id="CHEBI:37565"/>
    </ligand>
</feature>
<feature type="binding site" evidence="12">
    <location>
        <position position="263"/>
    </location>
    <ligand>
        <name>[4Fe-4S] cluster</name>
        <dbReference type="ChEBI" id="CHEBI:49883"/>
        <label>2</label>
        <note>4Fe-4S-substrate</note>
    </ligand>
</feature>
<reference evidence="14 15" key="1">
    <citation type="submission" date="2016-09" db="EMBL/GenBank/DDBJ databases">
        <title>Bacillus aquimaris SAMM genome sequence reveals colonization and biosurfactant production capacities.</title>
        <authorList>
            <person name="Waghmode S.R."/>
            <person name="Suryavanshi M.V."/>
        </authorList>
    </citation>
    <scope>NUCLEOTIDE SEQUENCE [LARGE SCALE GENOMIC DNA]</scope>
    <source>
        <strain evidence="14 15">SAMM</strain>
    </source>
</reference>
<comment type="caution">
    <text evidence="14">The sequence shown here is derived from an EMBL/GenBank/DDBJ whole genome shotgun (WGS) entry which is preliminary data.</text>
</comment>
<evidence type="ECO:0000313" key="15">
    <source>
        <dbReference type="Proteomes" id="UP000182062"/>
    </source>
</evidence>
<feature type="binding site" evidence="12">
    <location>
        <position position="23"/>
    </location>
    <ligand>
        <name>[4Fe-4S] cluster</name>
        <dbReference type="ChEBI" id="CHEBI:49883"/>
        <label>1</label>
        <note>4Fe-4S-S-AdoMet</note>
    </ligand>
</feature>
<dbReference type="InterPro" id="IPR010505">
    <property type="entry name" value="MoaA_twitch"/>
</dbReference>
<dbReference type="Proteomes" id="UP000182062">
    <property type="component" value="Unassembled WGS sequence"/>
</dbReference>
<evidence type="ECO:0000256" key="9">
    <source>
        <dbReference type="ARBA" id="ARBA00023150"/>
    </source>
</evidence>
<dbReference type="Pfam" id="PF04055">
    <property type="entry name" value="Radical_SAM"/>
    <property type="match status" value="1"/>
</dbReference>
<feature type="binding site" evidence="12">
    <location>
        <position position="70"/>
    </location>
    <ligand>
        <name>GTP</name>
        <dbReference type="ChEBI" id="CHEBI:37565"/>
    </ligand>
</feature>
<keyword evidence="8 12" id="KW-0342">GTP-binding</keyword>
<feature type="binding site" evidence="12">
    <location>
        <position position="277"/>
    </location>
    <ligand>
        <name>[4Fe-4S] cluster</name>
        <dbReference type="ChEBI" id="CHEBI:49883"/>
        <label>2</label>
        <note>4Fe-4S-substrate</note>
    </ligand>
</feature>
<dbReference type="HAMAP" id="MF_01225_B">
    <property type="entry name" value="MoaA_B"/>
    <property type="match status" value="1"/>
</dbReference>
<feature type="domain" description="Radical SAM core" evidence="13">
    <location>
        <begin position="7"/>
        <end position="226"/>
    </location>
</feature>
<dbReference type="SFLD" id="SFLDG01386">
    <property type="entry name" value="main_SPASM_domain-containing"/>
    <property type="match status" value="1"/>
</dbReference>
<keyword evidence="6 12" id="KW-0408">Iron</keyword>
<evidence type="ECO:0000256" key="11">
    <source>
        <dbReference type="ARBA" id="ARBA00048697"/>
    </source>
</evidence>
<dbReference type="RefSeq" id="WP_071620162.1">
    <property type="nucleotide sequence ID" value="NZ_MINN01000128.1"/>
</dbReference>
<evidence type="ECO:0000256" key="7">
    <source>
        <dbReference type="ARBA" id="ARBA00023014"/>
    </source>
</evidence>
<evidence type="ECO:0000256" key="4">
    <source>
        <dbReference type="ARBA" id="ARBA00022723"/>
    </source>
</evidence>
<evidence type="ECO:0000256" key="2">
    <source>
        <dbReference type="ARBA" id="ARBA00022485"/>
    </source>
</evidence>
<dbReference type="SFLD" id="SFLDG01383">
    <property type="entry name" value="cyclic_pyranopterin_phosphate"/>
    <property type="match status" value="1"/>
</dbReference>